<keyword evidence="2" id="KW-0238">DNA-binding</keyword>
<evidence type="ECO:0000256" key="1">
    <source>
        <dbReference type="ARBA" id="ARBA00023015"/>
    </source>
</evidence>
<dbReference type="Gene3D" id="1.10.10.60">
    <property type="entry name" value="Homeodomain-like"/>
    <property type="match status" value="2"/>
</dbReference>
<dbReference type="EMBL" id="JABBMI010000069">
    <property type="protein sequence ID" value="NMK54823.1"/>
    <property type="molecule type" value="Genomic_DNA"/>
</dbReference>
<evidence type="ECO:0000256" key="3">
    <source>
        <dbReference type="ARBA" id="ARBA00023163"/>
    </source>
</evidence>
<dbReference type="Proteomes" id="UP000538955">
    <property type="component" value="Unassembled WGS sequence"/>
</dbReference>
<dbReference type="PRINTS" id="PR00032">
    <property type="entry name" value="HTHARAC"/>
</dbReference>
<reference evidence="7 8" key="1">
    <citation type="submission" date="2020-04" db="EMBL/GenBank/DDBJ databases">
        <title>The Epidemiology and Molecular Characteristics of Linezolid-Resistant Staphylococcus capitis in Huashan Hospital, Shanghai.</title>
        <authorList>
            <person name="Ding L."/>
            <person name="Li P."/>
            <person name="Yang Y."/>
            <person name="Lin D."/>
            <person name="Xu X."/>
        </authorList>
    </citation>
    <scope>NUCLEOTIDE SEQUENCE [LARGE SCALE GENOMIC DNA]</scope>
    <source>
        <strain evidence="6 8">12-86</strain>
        <strain evidence="5 7">17-84</strain>
    </source>
</reference>
<evidence type="ECO:0000313" key="8">
    <source>
        <dbReference type="Proteomes" id="UP000550736"/>
    </source>
</evidence>
<dbReference type="Pfam" id="PF12833">
    <property type="entry name" value="HTH_18"/>
    <property type="match status" value="1"/>
</dbReference>
<protein>
    <submittedName>
        <fullName evidence="6">AraC family transcriptional regulator</fullName>
    </submittedName>
</protein>
<dbReference type="PROSITE" id="PS00041">
    <property type="entry name" value="HTH_ARAC_FAMILY_1"/>
    <property type="match status" value="1"/>
</dbReference>
<dbReference type="SUPFAM" id="SSF46689">
    <property type="entry name" value="Homeodomain-like"/>
    <property type="match status" value="2"/>
</dbReference>
<evidence type="ECO:0000256" key="2">
    <source>
        <dbReference type="ARBA" id="ARBA00023125"/>
    </source>
</evidence>
<dbReference type="Gene3D" id="2.60.120.10">
    <property type="entry name" value="Jelly Rolls"/>
    <property type="match status" value="1"/>
</dbReference>
<organism evidence="6 8">
    <name type="scientific">Staphylococcus capitis</name>
    <dbReference type="NCBI Taxonomy" id="29388"/>
    <lineage>
        <taxon>Bacteria</taxon>
        <taxon>Bacillati</taxon>
        <taxon>Bacillota</taxon>
        <taxon>Bacilli</taxon>
        <taxon>Bacillales</taxon>
        <taxon>Staphylococcaceae</taxon>
        <taxon>Staphylococcus</taxon>
    </lineage>
</organism>
<dbReference type="SMART" id="SM00342">
    <property type="entry name" value="HTH_ARAC"/>
    <property type="match status" value="1"/>
</dbReference>
<dbReference type="GO" id="GO:0003700">
    <property type="term" value="F:DNA-binding transcription factor activity"/>
    <property type="evidence" value="ECO:0007669"/>
    <property type="project" value="InterPro"/>
</dbReference>
<evidence type="ECO:0000313" key="6">
    <source>
        <dbReference type="EMBL" id="NMK97947.1"/>
    </source>
</evidence>
<feature type="domain" description="HTH araC/xylS-type" evidence="4">
    <location>
        <begin position="191"/>
        <end position="289"/>
    </location>
</feature>
<dbReference type="PANTHER" id="PTHR43280:SF2">
    <property type="entry name" value="HTH-TYPE TRANSCRIPTIONAL REGULATOR EXSA"/>
    <property type="match status" value="1"/>
</dbReference>
<dbReference type="InterPro" id="IPR018060">
    <property type="entry name" value="HTH_AraC"/>
</dbReference>
<dbReference type="SUPFAM" id="SSF51182">
    <property type="entry name" value="RmlC-like cupins"/>
    <property type="match status" value="1"/>
</dbReference>
<name>A0A7X9ZK06_STACP</name>
<dbReference type="GO" id="GO:0043565">
    <property type="term" value="F:sequence-specific DNA binding"/>
    <property type="evidence" value="ECO:0007669"/>
    <property type="project" value="InterPro"/>
</dbReference>
<keyword evidence="7" id="KW-1185">Reference proteome</keyword>
<evidence type="ECO:0000259" key="4">
    <source>
        <dbReference type="PROSITE" id="PS01124"/>
    </source>
</evidence>
<keyword evidence="3" id="KW-0804">Transcription</keyword>
<dbReference type="Pfam" id="PF02311">
    <property type="entry name" value="AraC_binding"/>
    <property type="match status" value="1"/>
</dbReference>
<dbReference type="InterPro" id="IPR003313">
    <property type="entry name" value="AraC-bd"/>
</dbReference>
<evidence type="ECO:0000313" key="5">
    <source>
        <dbReference type="EMBL" id="NMK54823.1"/>
    </source>
</evidence>
<dbReference type="InterPro" id="IPR009057">
    <property type="entry name" value="Homeodomain-like_sf"/>
</dbReference>
<dbReference type="InterPro" id="IPR011051">
    <property type="entry name" value="RmlC_Cupin_sf"/>
</dbReference>
<dbReference type="EMBL" id="JABBLX010000023">
    <property type="protein sequence ID" value="NMK97947.1"/>
    <property type="molecule type" value="Genomic_DNA"/>
</dbReference>
<comment type="caution">
    <text evidence="6">The sequence shown here is derived from an EMBL/GenBank/DDBJ whole genome shotgun (WGS) entry which is preliminary data.</text>
</comment>
<dbReference type="Proteomes" id="UP000550736">
    <property type="component" value="Unassembled WGS sequence"/>
</dbReference>
<dbReference type="PANTHER" id="PTHR43280">
    <property type="entry name" value="ARAC-FAMILY TRANSCRIPTIONAL REGULATOR"/>
    <property type="match status" value="1"/>
</dbReference>
<dbReference type="InterPro" id="IPR018062">
    <property type="entry name" value="HTH_AraC-typ_CS"/>
</dbReference>
<sequence>MAINIRLKDNLEEIIHYPDSLWQHIMLHTQLDQTILGYIPLHWHNDLQLMVVTCGTIQIEIANQTVVLKKDQALFINTNVVHKIEGLEADTSFYCWNIGLPDATDYVNYKYVNQIINTLDKHPYMKINGVNVEEKILIEKIKNVGELFEAKDKHYQLNILSEYYICLKYLVMLIDQTHHSKQYYYFDQRIKECINFIQRNYTYKIKMHDLCKISCISSSETIKLFKRYVGMTPFQYLLHYRLEKGAKQLKLTHNNVTEVAMYCGFSTTSYFIQVFKDKYKVTPKQFQLSH</sequence>
<gene>
    <name evidence="6" type="ORF">HHM13_07560</name>
    <name evidence="5" type="ORF">HHM24_08815</name>
</gene>
<dbReference type="InterPro" id="IPR020449">
    <property type="entry name" value="Tscrpt_reg_AraC-type_HTH"/>
</dbReference>
<evidence type="ECO:0000313" key="7">
    <source>
        <dbReference type="Proteomes" id="UP000538955"/>
    </source>
</evidence>
<dbReference type="AlphaFoldDB" id="A0A7X9ZK06"/>
<keyword evidence="1" id="KW-0805">Transcription regulation</keyword>
<dbReference type="RefSeq" id="WP_030058778.1">
    <property type="nucleotide sequence ID" value="NZ_AP014956.1"/>
</dbReference>
<dbReference type="InterPro" id="IPR014710">
    <property type="entry name" value="RmlC-like_jellyroll"/>
</dbReference>
<dbReference type="PROSITE" id="PS01124">
    <property type="entry name" value="HTH_ARAC_FAMILY_2"/>
    <property type="match status" value="1"/>
</dbReference>
<proteinExistence type="predicted"/>
<accession>A0A7X9ZK06</accession>